<dbReference type="EMBL" id="JAACNO010001745">
    <property type="protein sequence ID" value="KAF4137942.1"/>
    <property type="molecule type" value="Genomic_DNA"/>
</dbReference>
<accession>A0A8S9UEN6</accession>
<evidence type="ECO:0000313" key="3">
    <source>
        <dbReference type="Proteomes" id="UP000704712"/>
    </source>
</evidence>
<gene>
    <name evidence="2" type="ORF">GN958_ATG12895</name>
</gene>
<evidence type="ECO:0000256" key="1">
    <source>
        <dbReference type="SAM" id="MobiDB-lite"/>
    </source>
</evidence>
<dbReference type="AlphaFoldDB" id="A0A8S9UEN6"/>
<protein>
    <submittedName>
        <fullName evidence="2">Uncharacterized protein</fullName>
    </submittedName>
</protein>
<feature type="compositionally biased region" description="Basic and acidic residues" evidence="1">
    <location>
        <begin position="7"/>
        <end position="19"/>
    </location>
</feature>
<sequence>METNTAQHDEGGQDGRRTESGTVVSFVTAKGDMTTRRYAGDQHGGRTDVGMMGDDMVDTARPTVMTR</sequence>
<reference evidence="2" key="1">
    <citation type="submission" date="2020-03" db="EMBL/GenBank/DDBJ databases">
        <title>Hybrid Assembly of Korean Phytophthora infestans isolates.</title>
        <authorList>
            <person name="Prokchorchik M."/>
            <person name="Lee Y."/>
            <person name="Seo J."/>
            <person name="Cho J.-H."/>
            <person name="Park Y.-E."/>
            <person name="Jang D.-C."/>
            <person name="Im J.-S."/>
            <person name="Choi J.-G."/>
            <person name="Park H.-J."/>
            <person name="Lee G.-B."/>
            <person name="Lee Y.-G."/>
            <person name="Hong S.-Y."/>
            <person name="Cho K."/>
            <person name="Sohn K.H."/>
        </authorList>
    </citation>
    <scope>NUCLEOTIDE SEQUENCE</scope>
    <source>
        <strain evidence="2">KR_2_A2</strain>
    </source>
</reference>
<name>A0A8S9UEN6_PHYIN</name>
<comment type="caution">
    <text evidence="2">The sequence shown here is derived from an EMBL/GenBank/DDBJ whole genome shotgun (WGS) entry which is preliminary data.</text>
</comment>
<feature type="compositionally biased region" description="Basic and acidic residues" evidence="1">
    <location>
        <begin position="33"/>
        <end position="46"/>
    </location>
</feature>
<dbReference type="Proteomes" id="UP000704712">
    <property type="component" value="Unassembled WGS sequence"/>
</dbReference>
<evidence type="ECO:0000313" key="2">
    <source>
        <dbReference type="EMBL" id="KAF4137942.1"/>
    </source>
</evidence>
<proteinExistence type="predicted"/>
<organism evidence="2 3">
    <name type="scientific">Phytophthora infestans</name>
    <name type="common">Potato late blight agent</name>
    <name type="synonym">Botrytis infestans</name>
    <dbReference type="NCBI Taxonomy" id="4787"/>
    <lineage>
        <taxon>Eukaryota</taxon>
        <taxon>Sar</taxon>
        <taxon>Stramenopiles</taxon>
        <taxon>Oomycota</taxon>
        <taxon>Peronosporomycetes</taxon>
        <taxon>Peronosporales</taxon>
        <taxon>Peronosporaceae</taxon>
        <taxon>Phytophthora</taxon>
    </lineage>
</organism>
<feature type="region of interest" description="Disordered" evidence="1">
    <location>
        <begin position="1"/>
        <end position="67"/>
    </location>
</feature>